<gene>
    <name evidence="2" type="ORF">HJQ60_005351</name>
</gene>
<dbReference type="EMBL" id="DABERK010000060">
    <property type="protein sequence ID" value="HAI5335219.1"/>
    <property type="molecule type" value="Genomic_DNA"/>
</dbReference>
<name>A0A244BGB4_ECOLX</name>
<keyword evidence="1" id="KW-0175">Coiled coil</keyword>
<accession>A0A244BGB4</accession>
<feature type="coiled-coil region" evidence="1">
    <location>
        <begin position="58"/>
        <end position="85"/>
    </location>
</feature>
<evidence type="ECO:0008006" key="3">
    <source>
        <dbReference type="Google" id="ProtNLM"/>
    </source>
</evidence>
<reference evidence="2" key="2">
    <citation type="submission" date="2020-03" db="EMBL/GenBank/DDBJ databases">
        <authorList>
            <consortium name="NCBI Pathogen Detection Project"/>
        </authorList>
    </citation>
    <scope>NUCLEOTIDE SEQUENCE</scope>
    <source>
        <strain evidence="2">AMC_487</strain>
    </source>
</reference>
<sequence>MKRIAGTDYQELLKAVENYRSALVWCEIKPCDPGAVKDCNRAREDIQRVIGYRYVAAIIDLVNELEEAKERIAELETQNNPNQQEQKP</sequence>
<dbReference type="AlphaFoldDB" id="A0A244BGB4"/>
<reference evidence="2" key="1">
    <citation type="journal article" date="2018" name="Genome Biol.">
        <title>SKESA: strategic k-mer extension for scrupulous assemblies.</title>
        <authorList>
            <person name="Souvorov A."/>
            <person name="Agarwala R."/>
            <person name="Lipman D.J."/>
        </authorList>
    </citation>
    <scope>NUCLEOTIDE SEQUENCE [LARGE SCALE GENOMIC DNA]</scope>
    <source>
        <strain evidence="2">AMC_487</strain>
    </source>
</reference>
<dbReference type="Proteomes" id="UP000845800">
    <property type="component" value="Unassembled WGS sequence"/>
</dbReference>
<evidence type="ECO:0000256" key="1">
    <source>
        <dbReference type="SAM" id="Coils"/>
    </source>
</evidence>
<protein>
    <recommendedName>
        <fullName evidence="3">Phage protein</fullName>
    </recommendedName>
</protein>
<dbReference type="RefSeq" id="WP_086624066.1">
    <property type="nucleotide sequence ID" value="NZ_CAJZON010000060.1"/>
</dbReference>
<proteinExistence type="predicted"/>
<evidence type="ECO:0000313" key="2">
    <source>
        <dbReference type="EMBL" id="HAI5335219.1"/>
    </source>
</evidence>
<organism evidence="2">
    <name type="scientific">Escherichia coli</name>
    <dbReference type="NCBI Taxonomy" id="562"/>
    <lineage>
        <taxon>Bacteria</taxon>
        <taxon>Pseudomonadati</taxon>
        <taxon>Pseudomonadota</taxon>
        <taxon>Gammaproteobacteria</taxon>
        <taxon>Enterobacterales</taxon>
        <taxon>Enterobacteriaceae</taxon>
        <taxon>Escherichia</taxon>
    </lineage>
</organism>
<comment type="caution">
    <text evidence="2">The sequence shown here is derived from an EMBL/GenBank/DDBJ whole genome shotgun (WGS) entry which is preliminary data.</text>
</comment>